<feature type="transmembrane region" description="Helical" evidence="1">
    <location>
        <begin position="31"/>
        <end position="48"/>
    </location>
</feature>
<feature type="transmembrane region" description="Helical" evidence="1">
    <location>
        <begin position="208"/>
        <end position="225"/>
    </location>
</feature>
<proteinExistence type="predicted"/>
<dbReference type="EMBL" id="QRDV01000010">
    <property type="protein sequence ID" value="RED38552.1"/>
    <property type="molecule type" value="Genomic_DNA"/>
</dbReference>
<keyword evidence="1" id="KW-0472">Membrane</keyword>
<feature type="transmembrane region" description="Helical" evidence="1">
    <location>
        <begin position="180"/>
        <end position="202"/>
    </location>
</feature>
<sequence>MLVKKIIKVVLLLLGAVYILLQGLAKEVEGAILSAIILMLLTWLYASWTKHRSKFFLSFLVTFTIAQVLNAISWYTPEVPLDKTDYFYYVINMLYIVAYALLILKTIKQLNLKTIFSELTIPIVVLVVLDVFCVTLISGTTEGSFSYYQYVLEYAYNAFVMALLSFALIDYMYRNNSKSMLFLIGTIFIAFSEIIQLAYFYILTDDSLGFVYSFFLVVAFFFLYLQSQHKVTDPIPAYVDEPIEVENLQ</sequence>
<keyword evidence="3" id="KW-1185">Reference proteome</keyword>
<feature type="transmembrane region" description="Helical" evidence="1">
    <location>
        <begin position="119"/>
        <end position="139"/>
    </location>
</feature>
<comment type="caution">
    <text evidence="2">The sequence shown here is derived from an EMBL/GenBank/DDBJ whole genome shotgun (WGS) entry which is preliminary data.</text>
</comment>
<gene>
    <name evidence="2" type="ORF">DFQ10_11058</name>
</gene>
<feature type="transmembrane region" description="Helical" evidence="1">
    <location>
        <begin position="154"/>
        <end position="173"/>
    </location>
</feature>
<evidence type="ECO:0000256" key="1">
    <source>
        <dbReference type="SAM" id="Phobius"/>
    </source>
</evidence>
<keyword evidence="1" id="KW-0812">Transmembrane</keyword>
<dbReference type="RefSeq" id="WP_115818699.1">
    <property type="nucleotide sequence ID" value="NZ_QRDV01000010.1"/>
</dbReference>
<organism evidence="2 3">
    <name type="scientific">Winogradskyella eximia</name>
    <dbReference type="NCBI Taxonomy" id="262006"/>
    <lineage>
        <taxon>Bacteria</taxon>
        <taxon>Pseudomonadati</taxon>
        <taxon>Bacteroidota</taxon>
        <taxon>Flavobacteriia</taxon>
        <taxon>Flavobacteriales</taxon>
        <taxon>Flavobacteriaceae</taxon>
        <taxon>Winogradskyella</taxon>
    </lineage>
</organism>
<dbReference type="OrthoDB" id="1443753at2"/>
<feature type="transmembrane region" description="Helical" evidence="1">
    <location>
        <begin position="55"/>
        <end position="74"/>
    </location>
</feature>
<protein>
    <recommendedName>
        <fullName evidence="4">YhhN-like protein</fullName>
    </recommendedName>
</protein>
<evidence type="ECO:0000313" key="2">
    <source>
        <dbReference type="EMBL" id="RED38552.1"/>
    </source>
</evidence>
<dbReference type="Proteomes" id="UP000256980">
    <property type="component" value="Unassembled WGS sequence"/>
</dbReference>
<evidence type="ECO:0008006" key="4">
    <source>
        <dbReference type="Google" id="ProtNLM"/>
    </source>
</evidence>
<keyword evidence="1" id="KW-1133">Transmembrane helix</keyword>
<dbReference type="AlphaFoldDB" id="A0A3D9GQ09"/>
<feature type="transmembrane region" description="Helical" evidence="1">
    <location>
        <begin position="7"/>
        <end position="25"/>
    </location>
</feature>
<evidence type="ECO:0000313" key="3">
    <source>
        <dbReference type="Proteomes" id="UP000256980"/>
    </source>
</evidence>
<reference evidence="2 3" key="1">
    <citation type="submission" date="2018-07" db="EMBL/GenBank/DDBJ databases">
        <title>Genomic Encyclopedia of Type Strains, Phase III (KMG-III): the genomes of soil and plant-associated and newly described type strains.</title>
        <authorList>
            <person name="Whitman W."/>
        </authorList>
    </citation>
    <scope>NUCLEOTIDE SEQUENCE [LARGE SCALE GENOMIC DNA]</scope>
    <source>
        <strain evidence="2 3">CECT 7946</strain>
    </source>
</reference>
<feature type="transmembrane region" description="Helical" evidence="1">
    <location>
        <begin position="86"/>
        <end position="107"/>
    </location>
</feature>
<name>A0A3D9GQ09_9FLAO</name>
<accession>A0A3D9GQ09</accession>